<reference evidence="8 10" key="3">
    <citation type="submission" date="2016-01" db="EMBL/GenBank/DDBJ databases">
        <title>Madurella mycetomatis genome sequencing.</title>
        <authorList>
            <person name="Van De Sande W."/>
        </authorList>
    </citation>
    <scope>NUCLEOTIDE SEQUENCE [LARGE SCALE GENOMIC DNA]</scope>
    <source>
        <strain evidence="10">mm55</strain>
        <strain evidence="8">Mm55</strain>
    </source>
</reference>
<evidence type="ECO:0000259" key="7">
    <source>
        <dbReference type="Pfam" id="PF25151"/>
    </source>
</evidence>
<organism evidence="8 10">
    <name type="scientific">Madurella mycetomatis</name>
    <dbReference type="NCBI Taxonomy" id="100816"/>
    <lineage>
        <taxon>Eukaryota</taxon>
        <taxon>Fungi</taxon>
        <taxon>Dikarya</taxon>
        <taxon>Ascomycota</taxon>
        <taxon>Pezizomycotina</taxon>
        <taxon>Sordariomycetes</taxon>
        <taxon>Sordariomycetidae</taxon>
        <taxon>Sordariales</taxon>
        <taxon>Sordariales incertae sedis</taxon>
        <taxon>Madurella</taxon>
    </lineage>
</organism>
<comment type="caution">
    <text evidence="8">The sequence shown here is derived from an EMBL/GenBank/DDBJ whole genome shotgun (WGS) entry which is preliminary data.</text>
</comment>
<dbReference type="PANTHER" id="PTHR14387:SF0">
    <property type="entry name" value="DUF2428 DOMAIN-CONTAINING PROTEIN"/>
    <property type="match status" value="1"/>
</dbReference>
<comment type="similarity">
    <text evidence="1">Belongs to the THADA family.</text>
</comment>
<reference evidence="8" key="1">
    <citation type="submission" date="2015-06" db="EMBL/GenBank/DDBJ databases">
        <authorList>
            <person name="Hoefler B.C."/>
            <person name="Straight P.D."/>
        </authorList>
    </citation>
    <scope>NUCLEOTIDE SEQUENCE [LARGE SCALE GENOMIC DNA]</scope>
    <source>
        <strain evidence="8">Mm55</strain>
    </source>
</reference>
<accession>A0A175W439</accession>
<dbReference type="GO" id="GO:0005829">
    <property type="term" value="C:cytosol"/>
    <property type="evidence" value="ECO:0007669"/>
    <property type="project" value="TreeGrafter"/>
</dbReference>
<dbReference type="AlphaFoldDB" id="A0A175W439"/>
<dbReference type="VEuPathDB" id="FungiDB:MMYC01_203142"/>
<feature type="domain" description="tRNA (32-2'-O)-methyltransferase regulator THADA-like TPR repeats region" evidence="6">
    <location>
        <begin position="242"/>
        <end position="544"/>
    </location>
</feature>
<dbReference type="OrthoDB" id="73997at2759"/>
<dbReference type="GO" id="GO:0030488">
    <property type="term" value="P:tRNA methylation"/>
    <property type="evidence" value="ECO:0007669"/>
    <property type="project" value="TreeGrafter"/>
</dbReference>
<dbReference type="Proteomes" id="UP000078237">
    <property type="component" value="Unassembled WGS sequence"/>
</dbReference>
<protein>
    <submittedName>
        <fullName evidence="8">Thyroid adenoma-associated protein</fullName>
    </submittedName>
</protein>
<evidence type="ECO:0000256" key="4">
    <source>
        <dbReference type="SAM" id="MobiDB-lite"/>
    </source>
</evidence>
<name>A0A175W439_9PEZI</name>
<dbReference type="PANTHER" id="PTHR14387">
    <property type="entry name" value="THADA/DEATH RECEPTOR INTERACTING PROTEIN"/>
    <property type="match status" value="1"/>
</dbReference>
<feature type="domain" description="tRNA (32-2'-O)-methyltransferase regulator THADA-like C-terminal TPR repeats region" evidence="7">
    <location>
        <begin position="919"/>
        <end position="1068"/>
    </location>
</feature>
<dbReference type="Pfam" id="PF26523">
    <property type="entry name" value="Trm732_C"/>
    <property type="match status" value="1"/>
</dbReference>
<dbReference type="InterPro" id="IPR019442">
    <property type="entry name" value="THADA/TRM732_DUF2428"/>
</dbReference>
<dbReference type="SUPFAM" id="SSF48371">
    <property type="entry name" value="ARM repeat"/>
    <property type="match status" value="1"/>
</dbReference>
<dbReference type="Pfam" id="PF10350">
    <property type="entry name" value="DUF2428"/>
    <property type="match status" value="1"/>
</dbReference>
<evidence type="ECO:0000313" key="8">
    <source>
        <dbReference type="EMBL" id="KXX78010.1"/>
    </source>
</evidence>
<sequence>MDIAQDGPDSTDALLPGAGTDVFENANTITRWLMSQSEESRPRVAQEIFRKLMREASQSRQDHGNGHACVRLCSFVQQCAKSSDGALRRWAFTECLSTELFHFYLEWYEHDPHRALRLVLDVLVMSSTSNPSPESGRAVRESILETIISIVTRQSSKQLTKSGLQCLDYFLNKRVIDLNDISLKYKEVQPSVADLPSLSLWRSFAFQLFSWMELTYVCPLVGKCLVHIFRGLHKSDAAGFNFEHWREWLQGALVLNPEILEDIKNYVLAPIFKTDRNMSLGLLEIFNRSQPLTVIGHGLTDQGLSLQLATLELGKKYGLVEEPSSGSDDPRQSTTTVILQEAVLDGLLAHPSISVRSSAFSLLVSSQATTKPFSEVSFGLLKKHLAAFHSDYDAKVRNEVLGHTKNLIRRAKNVITVAQRGVSASVNRQSQQPRGNGSQLPGKKRLGPEAGLKDVVEAKDVLERHEVFLRWYMEFLKSELLPTASYQRHITALKAAHLALKVGKHAGAMDDTVDGDIAQLIYTDPTWVRLLLDLLLDPFDDVRETASTLLTLIPLKVAEVGTLSKPILSALLTDLKESCTKAGKLADRTGRADYGDGAARSQGLLCSWLNDKDLRISFLSEILKRLESKISRAERDLGHAAIENPVHADFAAISHVWQVLTKETYNDHQLGVLQQLQRQIFVCSRRIWLTVKHVLCDDSPEGHLPEELEDIEGLDTKDLLSYSFRAVHESSNLLRLMICTLRLKKASGVPFPPLDLFRDTGYLTFEQLSSLRHRGAFSTVSYTFTNCCQLTQNLRAIFPDIAESENLLREWYRGAIACIMTQASTTRRSAGIPSLIAAVLSANANSPSFDEVYDTLEGIGKKPVRMTETDGSNLPQVHALNSLREIFRSSLLSKKAERYLARTLHLAAMSLKSEVWAIRNCGLLLLRSLIDALLGTGESKASIESGWDGHSVRISYNKYPTLPGVILGLLRSANATLDNVSHSAAAEAVFPALDIIRRAGPPEDHRDELRKHIEGYLGSRIWHVREIAARTLCSFLLQEDWATEVGRLLVEANNSTNRLHGTLLTAKFVVERKADLGTDLRSDLGSVRLILAQLSQKRVVFERHAELQAAYLEILNLITSLGCHEHVQKAGIPRTRVGKGATFSALFEMRVALKSVYDTAACGDLGELRTCLLRTINADVNTASRILEAVPRAWTQSNTTGVRSGLFDLYLRACDASVAPEIRTQALLNFRTLMDGALGHGDAAELPSQEHLDQLWTELQNGDINPALSNAIVEASGTVMAAVVSRSSGSLSDIEQRIRSWGDMLGECLDVDNPFDTRYSATIALRSFFTGHRNHKWDNKYLPALSALYDSLIDDDDEIREVAASAMSGVTGTYTVAPTAADDLVAWLQDHFGGAEEFRSRTVCRMTGQPYHYSQPLLLSTAADEQIRRAMDFDDSLFATEEQNLFIDEVRETTRWRRAYQTLQHPGVDSPSFSRLGQWAETGLRYLVGLAARNEDGPLGWTSDQHVFAVCARILLCAAAVAGNGGSVVTGLLKEFVELGERGRIHGSLLEMARLPPSN</sequence>
<feature type="domain" description="DUF2428" evidence="5">
    <location>
        <begin position="676"/>
        <end position="917"/>
    </location>
</feature>
<proteinExistence type="inferred from homology"/>
<gene>
    <name evidence="9" type="ORF">MMYC01_203142</name>
    <name evidence="8" type="ORF">MMYC01_205258</name>
</gene>
<dbReference type="InterPro" id="IPR051954">
    <property type="entry name" value="tRNA_methyltransferase_THADA"/>
</dbReference>
<dbReference type="EMBL" id="LCTW02000136">
    <property type="protein sequence ID" value="KXX78010.1"/>
    <property type="molecule type" value="Genomic_DNA"/>
</dbReference>
<dbReference type="InterPro" id="IPR016024">
    <property type="entry name" value="ARM-type_fold"/>
</dbReference>
<evidence type="ECO:0000313" key="9">
    <source>
        <dbReference type="EMBL" id="KXX79522.1"/>
    </source>
</evidence>
<evidence type="ECO:0000313" key="10">
    <source>
        <dbReference type="Proteomes" id="UP000078237"/>
    </source>
</evidence>
<evidence type="ECO:0000256" key="2">
    <source>
        <dbReference type="ARBA" id="ARBA00022694"/>
    </source>
</evidence>
<keyword evidence="2" id="KW-0819">tRNA processing</keyword>
<feature type="coiled-coil region" evidence="3">
    <location>
        <begin position="616"/>
        <end position="643"/>
    </location>
</feature>
<dbReference type="Pfam" id="PF25150">
    <property type="entry name" value="TPR_Trm732"/>
    <property type="match status" value="1"/>
</dbReference>
<dbReference type="VEuPathDB" id="FungiDB:MMYC01_205258"/>
<evidence type="ECO:0000259" key="5">
    <source>
        <dbReference type="Pfam" id="PF10350"/>
    </source>
</evidence>
<dbReference type="EMBL" id="LCTW02000084">
    <property type="protein sequence ID" value="KXX79522.1"/>
    <property type="molecule type" value="Genomic_DNA"/>
</dbReference>
<feature type="compositionally biased region" description="Polar residues" evidence="4">
    <location>
        <begin position="422"/>
        <end position="439"/>
    </location>
</feature>
<evidence type="ECO:0000259" key="6">
    <source>
        <dbReference type="Pfam" id="PF25150"/>
    </source>
</evidence>
<dbReference type="InterPro" id="IPR056842">
    <property type="entry name" value="THADA-like_TPR_C"/>
</dbReference>
<dbReference type="STRING" id="100816.A0A175W439"/>
<evidence type="ECO:0000256" key="3">
    <source>
        <dbReference type="SAM" id="Coils"/>
    </source>
</evidence>
<dbReference type="Pfam" id="PF25151">
    <property type="entry name" value="TPR_Trm732_C"/>
    <property type="match status" value="1"/>
</dbReference>
<evidence type="ECO:0000256" key="1">
    <source>
        <dbReference type="ARBA" id="ARBA00010409"/>
    </source>
</evidence>
<keyword evidence="10" id="KW-1185">Reference proteome</keyword>
<feature type="region of interest" description="Disordered" evidence="4">
    <location>
        <begin position="422"/>
        <end position="447"/>
    </location>
</feature>
<reference evidence="10" key="2">
    <citation type="submission" date="2015-06" db="EMBL/GenBank/DDBJ databases">
        <authorList>
            <person name="van de Sande W.W.J."/>
        </authorList>
    </citation>
    <scope>NUCLEOTIDE SEQUENCE [LARGE SCALE GENOMIC DNA]</scope>
    <source>
        <strain evidence="10">mm55</strain>
    </source>
</reference>
<dbReference type="InterPro" id="IPR056843">
    <property type="entry name" value="THADA-like_TPR"/>
</dbReference>
<keyword evidence="3" id="KW-0175">Coiled coil</keyword>